<feature type="domain" description="Glycosyl hydrolase family 32 C-terminal" evidence="6">
    <location>
        <begin position="348"/>
        <end position="470"/>
    </location>
</feature>
<sequence length="481" mass="55484">MLKNRGGKMYDEQFRPQLHFSPKEKWMNDPNGMVYYKGEYHLFYQYYPHDTVWGPMHWGHAISKDLIHWEELPVALYPDELGQIFSGSAVIDQQNTSGLKTTDEDVMVAIFTHHGEDHEKQSIAYSNDKGRTWTKYKGNPVIDNPGLKDFRDPKVFWHEDSQKWIMSLACGDHIQFYASPNLLEWDYLSEFGRDYGNHGGVWECPDLIQLAVEGTNETKWVLIVSVNPGGPNGGSAVQYFVGDFNGTTFTCLDDMNRVKWADYGRDFYAAVSWSHSTEPIWIGWMNNWQYANTVPTHPGRGAMSIPRKLYLRKKNENLVLVQVPIDLKSLQKNTHLATATLPIKPDQPFQMQLHDSQVMIEAKLEKIAGSSFAFTLKGEHERIEMVFDREKREFSIDRTNSGQLSFSEHFSTVDIMPIETVEDFMIILDRTSIEVFFNQGEHVMTELIFPTERAFTLELEAINGEVHLSDMLICSLESIWK</sequence>
<dbReference type="Pfam" id="PF08244">
    <property type="entry name" value="Glyco_hydro_32C"/>
    <property type="match status" value="1"/>
</dbReference>
<dbReference type="FunFam" id="2.115.10.20:FF:000002">
    <property type="entry name" value="Invertase 2"/>
    <property type="match status" value="1"/>
</dbReference>
<comment type="caution">
    <text evidence="7">The sequence shown here is derived from an EMBL/GenBank/DDBJ whole genome shotgun (WGS) entry which is preliminary data.</text>
</comment>
<dbReference type="SUPFAM" id="SSF75005">
    <property type="entry name" value="Arabinanase/levansucrase/invertase"/>
    <property type="match status" value="1"/>
</dbReference>
<dbReference type="InterPro" id="IPR001362">
    <property type="entry name" value="Glyco_hydro_32"/>
</dbReference>
<evidence type="ECO:0000313" key="7">
    <source>
        <dbReference type="EMBL" id="KMY50974.1"/>
    </source>
</evidence>
<dbReference type="SUPFAM" id="SSF49899">
    <property type="entry name" value="Concanavalin A-like lectins/glucanases"/>
    <property type="match status" value="1"/>
</dbReference>
<dbReference type="Proteomes" id="UP000037146">
    <property type="component" value="Unassembled WGS sequence"/>
</dbReference>
<dbReference type="PANTHER" id="PTHR42800:SF1">
    <property type="entry name" value="EXOINULINASE INUD (AFU_ORTHOLOGUE AFUA_5G00480)"/>
    <property type="match status" value="1"/>
</dbReference>
<evidence type="ECO:0000256" key="4">
    <source>
        <dbReference type="RuleBase" id="RU362110"/>
    </source>
</evidence>
<protein>
    <recommendedName>
        <fullName evidence="9">Glycoside hydrolase</fullName>
    </recommendedName>
</protein>
<dbReference type="Pfam" id="PF00251">
    <property type="entry name" value="Glyco_hydro_32N"/>
    <property type="match status" value="1"/>
</dbReference>
<dbReference type="InterPro" id="IPR018053">
    <property type="entry name" value="Glyco_hydro_32_AS"/>
</dbReference>
<dbReference type="STRING" id="1679170.AC625_16755"/>
<dbReference type="InterPro" id="IPR013148">
    <property type="entry name" value="Glyco_hydro_32_N"/>
</dbReference>
<comment type="similarity">
    <text evidence="1 4">Belongs to the glycosyl hydrolase 32 family.</text>
</comment>
<keyword evidence="2 4" id="KW-0378">Hydrolase</keyword>
<dbReference type="Gene3D" id="2.60.120.560">
    <property type="entry name" value="Exo-inulinase, domain 1"/>
    <property type="match status" value="1"/>
</dbReference>
<dbReference type="CDD" id="cd18622">
    <property type="entry name" value="GH32_Inu-like"/>
    <property type="match status" value="1"/>
</dbReference>
<dbReference type="GO" id="GO:0005737">
    <property type="term" value="C:cytoplasm"/>
    <property type="evidence" value="ECO:0007669"/>
    <property type="project" value="TreeGrafter"/>
</dbReference>
<accession>A0A0K9GWA3</accession>
<evidence type="ECO:0000259" key="5">
    <source>
        <dbReference type="Pfam" id="PF00251"/>
    </source>
</evidence>
<dbReference type="InterPro" id="IPR023296">
    <property type="entry name" value="Glyco_hydro_beta-prop_sf"/>
</dbReference>
<name>A0A0K9GWA3_9BACI</name>
<proteinExistence type="inferred from homology"/>
<dbReference type="InterPro" id="IPR013189">
    <property type="entry name" value="Glyco_hydro_32_C"/>
</dbReference>
<evidence type="ECO:0000313" key="8">
    <source>
        <dbReference type="Proteomes" id="UP000037146"/>
    </source>
</evidence>
<dbReference type="GO" id="GO:0004575">
    <property type="term" value="F:sucrose alpha-glucosidase activity"/>
    <property type="evidence" value="ECO:0007669"/>
    <property type="project" value="TreeGrafter"/>
</dbReference>
<keyword evidence="3 4" id="KW-0326">Glycosidase</keyword>
<evidence type="ECO:0000259" key="6">
    <source>
        <dbReference type="Pfam" id="PF08244"/>
    </source>
</evidence>
<dbReference type="PROSITE" id="PS00609">
    <property type="entry name" value="GLYCOSYL_HYDROL_F32"/>
    <property type="match status" value="1"/>
</dbReference>
<dbReference type="PATRIC" id="fig|1679170.3.peg.3806"/>
<dbReference type="InterPro" id="IPR013320">
    <property type="entry name" value="ConA-like_dom_sf"/>
</dbReference>
<reference evidence="8" key="1">
    <citation type="submission" date="2015-07" db="EMBL/GenBank/DDBJ databases">
        <title>Genome sequencing project for genomic taxonomy and phylogenomics of Bacillus-like bacteria.</title>
        <authorList>
            <person name="Liu B."/>
            <person name="Wang J."/>
            <person name="Zhu Y."/>
            <person name="Liu G."/>
            <person name="Chen Q."/>
            <person name="Chen Z."/>
            <person name="Lan J."/>
            <person name="Che J."/>
            <person name="Ge C."/>
            <person name="Shi H."/>
            <person name="Pan Z."/>
            <person name="Liu X."/>
        </authorList>
    </citation>
    <scope>NUCLEOTIDE SEQUENCE [LARGE SCALE GENOMIC DNA]</scope>
    <source>
        <strain evidence="8">FJAT-27997</strain>
    </source>
</reference>
<organism evidence="7 8">
    <name type="scientific">Peribacillus loiseleuriae</name>
    <dbReference type="NCBI Taxonomy" id="1679170"/>
    <lineage>
        <taxon>Bacteria</taxon>
        <taxon>Bacillati</taxon>
        <taxon>Bacillota</taxon>
        <taxon>Bacilli</taxon>
        <taxon>Bacillales</taxon>
        <taxon>Bacillaceae</taxon>
        <taxon>Peribacillus</taxon>
    </lineage>
</organism>
<evidence type="ECO:0000256" key="1">
    <source>
        <dbReference type="ARBA" id="ARBA00009902"/>
    </source>
</evidence>
<evidence type="ECO:0000256" key="2">
    <source>
        <dbReference type="ARBA" id="ARBA00022801"/>
    </source>
</evidence>
<dbReference type="PANTHER" id="PTHR42800">
    <property type="entry name" value="EXOINULINASE INUD (AFU_ORTHOLOGUE AFUA_5G00480)"/>
    <property type="match status" value="1"/>
</dbReference>
<dbReference type="AlphaFoldDB" id="A0A0K9GWA3"/>
<keyword evidence="8" id="KW-1185">Reference proteome</keyword>
<dbReference type="GO" id="GO:0005987">
    <property type="term" value="P:sucrose catabolic process"/>
    <property type="evidence" value="ECO:0007669"/>
    <property type="project" value="TreeGrafter"/>
</dbReference>
<dbReference type="SMART" id="SM00640">
    <property type="entry name" value="Glyco_32"/>
    <property type="match status" value="1"/>
</dbReference>
<dbReference type="Gene3D" id="2.115.10.20">
    <property type="entry name" value="Glycosyl hydrolase domain, family 43"/>
    <property type="match status" value="1"/>
</dbReference>
<evidence type="ECO:0008006" key="9">
    <source>
        <dbReference type="Google" id="ProtNLM"/>
    </source>
</evidence>
<gene>
    <name evidence="7" type="ORF">AC625_16755</name>
</gene>
<dbReference type="EMBL" id="LFZW01000001">
    <property type="protein sequence ID" value="KMY50974.1"/>
    <property type="molecule type" value="Genomic_DNA"/>
</dbReference>
<feature type="domain" description="Glycosyl hydrolase family 32 N-terminal" evidence="5">
    <location>
        <begin position="19"/>
        <end position="319"/>
    </location>
</feature>
<evidence type="ECO:0000256" key="3">
    <source>
        <dbReference type="ARBA" id="ARBA00023295"/>
    </source>
</evidence>